<keyword evidence="4 10" id="KW-0812">Transmembrane</keyword>
<dbReference type="GO" id="GO:0031981">
    <property type="term" value="C:nuclear lumen"/>
    <property type="evidence" value="ECO:0007669"/>
    <property type="project" value="UniProtKB-ARBA"/>
</dbReference>
<feature type="domain" description="ABC transmembrane type-1" evidence="12">
    <location>
        <begin position="82"/>
        <end position="361"/>
    </location>
</feature>
<dbReference type="GO" id="GO:0006281">
    <property type="term" value="P:DNA repair"/>
    <property type="evidence" value="ECO:0007669"/>
    <property type="project" value="InterPro"/>
</dbReference>
<dbReference type="Pfam" id="PF08661">
    <property type="entry name" value="Rep_fac-A_3"/>
    <property type="match status" value="1"/>
</dbReference>
<keyword evidence="8 10" id="KW-0472">Membrane</keyword>
<sequence length="798" mass="87572">MPIHFHLKPTLSPLLFHHHYHRHEFPSQIQRIKAPHPNLASPPIKLASKPLLHATKPTFLRSLSAIKPFVVSQRSPILRAWLCSLLSTLSLSLLVPRLSRFSSCLGNVGPASLRKDGAVLAALFLAKLAATYWQQSLLWEAALSAGFEMRVFVFERVLGRELGFFEGRSGVSPGDVAYRITAETADIVDTLYALLNTSVPSALQLSAMVTQMLLISPALSLISALVIPCMALAIASLGERLRKISKKAHLSVATLSAYLNEVLPAILFVKANNAEVSEGARFEMLARADLNEHLKKKKMKALMPQLIQVIYFGTLFTLCIGSLLVSRGCFDGCSMVSFVTSLVFLVEPIQDVGKAYNEWKQGEPAIERLLELARSNSMVVEEPEAINMAHVTGDVRFCDLTFKYGDNTVLNGVNLHIKAGETVALVGPSGGGKTTLVKLLLRLYNPTSGCILLDGQNIENIRLESLRRHVSLVSQDITLFTGTVAENIGYRDLMTKIDMEKVEQVAQIANADEFIRLLPKGYQTNIGPRGSSLSGGQKQRLAIARALYQDSSILIMDEATSALDSRSEFLLFCIRVKIGLPCLVDDRGKAIARGKKKREKDNAKLKHSSLPYTGGVYSIRGQVMDATNTPAIFVNGALLPVHVRKRVRTVIQFIGSDRGGAVVGRSTDELQLSIKGSQPSLPPTKFVEVIGIADTDKSIQADTWTNFGDQFAKQLFYRPPMITHIRTISFVSLQTGNINISSSEILGFHSVKLDDGAFDPRPGKVADMCEVAQFCCLFILHLDGYVSTPILVFSVRNH</sequence>
<reference evidence="13" key="2">
    <citation type="journal article" date="2023" name="Plants (Basel)">
        <title>Annotation of the Turnera subulata (Passifloraceae) Draft Genome Reveals the S-Locus Evolved after the Divergence of Turneroideae from Passifloroideae in a Stepwise Manner.</title>
        <authorList>
            <person name="Henning P.M."/>
            <person name="Roalson E.H."/>
            <person name="Mir W."/>
            <person name="McCubbin A.G."/>
            <person name="Shore J.S."/>
        </authorList>
    </citation>
    <scope>NUCLEOTIDE SEQUENCE</scope>
    <source>
        <strain evidence="13">F60SS</strain>
    </source>
</reference>
<dbReference type="SMART" id="SM00382">
    <property type="entry name" value="AAA"/>
    <property type="match status" value="1"/>
</dbReference>
<dbReference type="GO" id="GO:0016887">
    <property type="term" value="F:ATP hydrolysis activity"/>
    <property type="evidence" value="ECO:0007669"/>
    <property type="project" value="InterPro"/>
</dbReference>
<dbReference type="PROSITE" id="PS00211">
    <property type="entry name" value="ABC_TRANSPORTER_1"/>
    <property type="match status" value="1"/>
</dbReference>
<dbReference type="Gene3D" id="3.40.50.300">
    <property type="entry name" value="P-loop containing nucleotide triphosphate hydrolases"/>
    <property type="match status" value="1"/>
</dbReference>
<reference evidence="13" key="1">
    <citation type="submission" date="2022-02" db="EMBL/GenBank/DDBJ databases">
        <authorList>
            <person name="Henning P.M."/>
            <person name="McCubbin A.G."/>
            <person name="Shore J.S."/>
        </authorList>
    </citation>
    <scope>NUCLEOTIDE SEQUENCE</scope>
    <source>
        <strain evidence="13">F60SS</strain>
        <tissue evidence="13">Leaves</tissue>
    </source>
</reference>
<dbReference type="Pfam" id="PF00664">
    <property type="entry name" value="ABC_membrane"/>
    <property type="match status" value="1"/>
</dbReference>
<evidence type="ECO:0000256" key="8">
    <source>
        <dbReference type="ARBA" id="ARBA00023136"/>
    </source>
</evidence>
<dbReference type="PROSITE" id="PS50893">
    <property type="entry name" value="ABC_TRANSPORTER_2"/>
    <property type="match status" value="1"/>
</dbReference>
<dbReference type="SUPFAM" id="SSF90123">
    <property type="entry name" value="ABC transporter transmembrane region"/>
    <property type="match status" value="1"/>
</dbReference>
<evidence type="ECO:0000256" key="4">
    <source>
        <dbReference type="ARBA" id="ARBA00022692"/>
    </source>
</evidence>
<dbReference type="Gene3D" id="1.20.1560.10">
    <property type="entry name" value="ABC transporter type 1, transmembrane domain"/>
    <property type="match status" value="1"/>
</dbReference>
<dbReference type="Proteomes" id="UP001141552">
    <property type="component" value="Unassembled WGS sequence"/>
</dbReference>
<feature type="transmembrane region" description="Helical" evidence="10">
    <location>
        <begin position="213"/>
        <end position="237"/>
    </location>
</feature>
<dbReference type="Pfam" id="PF00005">
    <property type="entry name" value="ABC_tran"/>
    <property type="match status" value="1"/>
</dbReference>
<dbReference type="GO" id="GO:0006260">
    <property type="term" value="P:DNA replication"/>
    <property type="evidence" value="ECO:0007669"/>
    <property type="project" value="InterPro"/>
</dbReference>
<dbReference type="Gene3D" id="2.40.50.140">
    <property type="entry name" value="Nucleic acid-binding proteins"/>
    <property type="match status" value="1"/>
</dbReference>
<dbReference type="PROSITE" id="PS50929">
    <property type="entry name" value="ABC_TM1F"/>
    <property type="match status" value="1"/>
</dbReference>
<dbReference type="InterPro" id="IPR003439">
    <property type="entry name" value="ABC_transporter-like_ATP-bd"/>
</dbReference>
<dbReference type="OrthoDB" id="6500128at2759"/>
<dbReference type="PANTHER" id="PTHR24221">
    <property type="entry name" value="ATP-BINDING CASSETTE SUB-FAMILY B"/>
    <property type="match status" value="1"/>
</dbReference>
<dbReference type="InterPro" id="IPR011527">
    <property type="entry name" value="ABC1_TM_dom"/>
</dbReference>
<dbReference type="SUPFAM" id="SSF50249">
    <property type="entry name" value="Nucleic acid-binding proteins"/>
    <property type="match status" value="1"/>
</dbReference>
<feature type="transmembrane region" description="Helical" evidence="10">
    <location>
        <begin position="306"/>
        <end position="325"/>
    </location>
</feature>
<keyword evidence="6" id="KW-0067">ATP-binding</keyword>
<dbReference type="GO" id="GO:0005524">
    <property type="term" value="F:ATP binding"/>
    <property type="evidence" value="ECO:0007669"/>
    <property type="project" value="UniProtKB-KW"/>
</dbReference>
<dbReference type="GO" id="GO:0006310">
    <property type="term" value="P:DNA recombination"/>
    <property type="evidence" value="ECO:0007669"/>
    <property type="project" value="InterPro"/>
</dbReference>
<evidence type="ECO:0000256" key="9">
    <source>
        <dbReference type="ARBA" id="ARBA00023242"/>
    </source>
</evidence>
<evidence type="ECO:0000256" key="5">
    <source>
        <dbReference type="ARBA" id="ARBA00022741"/>
    </source>
</evidence>
<dbReference type="GO" id="GO:0140359">
    <property type="term" value="F:ABC-type transporter activity"/>
    <property type="evidence" value="ECO:0007669"/>
    <property type="project" value="InterPro"/>
</dbReference>
<evidence type="ECO:0000256" key="1">
    <source>
        <dbReference type="ARBA" id="ARBA00004123"/>
    </source>
</evidence>
<feature type="domain" description="ABC transporter" evidence="11">
    <location>
        <begin position="395"/>
        <end position="638"/>
    </location>
</feature>
<evidence type="ECO:0000256" key="2">
    <source>
        <dbReference type="ARBA" id="ARBA00004141"/>
    </source>
</evidence>
<dbReference type="PANTHER" id="PTHR24221:SF630">
    <property type="entry name" value="ABC TRANSPORTER B FAMILY MEMBER 29, CHLOROPLASTIC"/>
    <property type="match status" value="1"/>
</dbReference>
<evidence type="ECO:0000313" key="14">
    <source>
        <dbReference type="Proteomes" id="UP001141552"/>
    </source>
</evidence>
<evidence type="ECO:0000256" key="3">
    <source>
        <dbReference type="ARBA" id="ARBA00009761"/>
    </source>
</evidence>
<dbReference type="InterPro" id="IPR012340">
    <property type="entry name" value="NA-bd_OB-fold"/>
</dbReference>
<dbReference type="InterPro" id="IPR017871">
    <property type="entry name" value="ABC_transporter-like_CS"/>
</dbReference>
<evidence type="ECO:0000313" key="13">
    <source>
        <dbReference type="EMBL" id="KAJ4840805.1"/>
    </source>
</evidence>
<name>A0A9Q0FZX6_9ROSI</name>
<keyword evidence="5" id="KW-0547">Nucleotide-binding</keyword>
<evidence type="ECO:0000259" key="12">
    <source>
        <dbReference type="PROSITE" id="PS50929"/>
    </source>
</evidence>
<dbReference type="InterPro" id="IPR039421">
    <property type="entry name" value="Type_1_exporter"/>
</dbReference>
<dbReference type="GO" id="GO:0003677">
    <property type="term" value="F:DNA binding"/>
    <property type="evidence" value="ECO:0007669"/>
    <property type="project" value="InterPro"/>
</dbReference>
<organism evidence="13 14">
    <name type="scientific">Turnera subulata</name>
    <dbReference type="NCBI Taxonomy" id="218843"/>
    <lineage>
        <taxon>Eukaryota</taxon>
        <taxon>Viridiplantae</taxon>
        <taxon>Streptophyta</taxon>
        <taxon>Embryophyta</taxon>
        <taxon>Tracheophyta</taxon>
        <taxon>Spermatophyta</taxon>
        <taxon>Magnoliopsida</taxon>
        <taxon>eudicotyledons</taxon>
        <taxon>Gunneridae</taxon>
        <taxon>Pentapetalae</taxon>
        <taxon>rosids</taxon>
        <taxon>fabids</taxon>
        <taxon>Malpighiales</taxon>
        <taxon>Passifloraceae</taxon>
        <taxon>Turnera</taxon>
    </lineage>
</organism>
<dbReference type="CDD" id="cd07346">
    <property type="entry name" value="ABC_6TM_exporters"/>
    <property type="match status" value="1"/>
</dbReference>
<keyword evidence="14" id="KW-1185">Reference proteome</keyword>
<evidence type="ECO:0000256" key="6">
    <source>
        <dbReference type="ARBA" id="ARBA00022840"/>
    </source>
</evidence>
<dbReference type="InterPro" id="IPR036640">
    <property type="entry name" value="ABC1_TM_sf"/>
</dbReference>
<dbReference type="AlphaFoldDB" id="A0A9Q0FZX6"/>
<comment type="similarity">
    <text evidence="3">Belongs to the replication factor A protein 3 family.</text>
</comment>
<dbReference type="FunFam" id="1.20.1560.10:FF:000096">
    <property type="entry name" value="ABC transporter related"/>
    <property type="match status" value="1"/>
</dbReference>
<dbReference type="SUPFAM" id="SSF52540">
    <property type="entry name" value="P-loop containing nucleoside triphosphate hydrolases"/>
    <property type="match status" value="1"/>
</dbReference>
<proteinExistence type="inferred from homology"/>
<dbReference type="InterPro" id="IPR003593">
    <property type="entry name" value="AAA+_ATPase"/>
</dbReference>
<dbReference type="EMBL" id="JAKUCV010002946">
    <property type="protein sequence ID" value="KAJ4840805.1"/>
    <property type="molecule type" value="Genomic_DNA"/>
</dbReference>
<evidence type="ECO:0000256" key="7">
    <source>
        <dbReference type="ARBA" id="ARBA00022989"/>
    </source>
</evidence>
<gene>
    <name evidence="13" type="primary">ABCB29</name>
    <name evidence="13" type="ORF">Tsubulata_015063</name>
</gene>
<dbReference type="InterPro" id="IPR027417">
    <property type="entry name" value="P-loop_NTPase"/>
</dbReference>
<comment type="subcellular location">
    <subcellularLocation>
        <location evidence="2">Membrane</location>
        <topology evidence="2">Multi-pass membrane protein</topology>
    </subcellularLocation>
    <subcellularLocation>
        <location evidence="1">Nucleus</location>
    </subcellularLocation>
</comment>
<protein>
    <submittedName>
        <fullName evidence="13">ABC transporter B member 29, chloroplastic</fullName>
    </submittedName>
</protein>
<evidence type="ECO:0000259" key="11">
    <source>
        <dbReference type="PROSITE" id="PS50893"/>
    </source>
</evidence>
<comment type="caution">
    <text evidence="13">The sequence shown here is derived from an EMBL/GenBank/DDBJ whole genome shotgun (WGS) entry which is preliminary data.</text>
</comment>
<dbReference type="InterPro" id="IPR013970">
    <property type="entry name" value="Rfa2"/>
</dbReference>
<keyword evidence="7 10" id="KW-1133">Transmembrane helix</keyword>
<keyword evidence="9" id="KW-0539">Nucleus</keyword>
<evidence type="ECO:0000256" key="10">
    <source>
        <dbReference type="SAM" id="Phobius"/>
    </source>
</evidence>
<dbReference type="GO" id="GO:0016020">
    <property type="term" value="C:membrane"/>
    <property type="evidence" value="ECO:0007669"/>
    <property type="project" value="UniProtKB-SubCell"/>
</dbReference>
<accession>A0A9Q0FZX6</accession>